<reference evidence="4" key="2">
    <citation type="submission" date="2025-09" db="UniProtKB">
        <authorList>
            <consortium name="Ensembl"/>
        </authorList>
    </citation>
    <scope>IDENTIFICATION</scope>
</reference>
<evidence type="ECO:0000259" key="3">
    <source>
        <dbReference type="Pfam" id="PF15711"/>
    </source>
</evidence>
<dbReference type="Ensembl" id="ENSAZOT00000016771.1">
    <property type="protein sequence ID" value="ENSAZOP00000015595.1"/>
    <property type="gene ID" value="ENSAZOG00000010050.1"/>
</dbReference>
<dbReference type="CDD" id="cd13937">
    <property type="entry name" value="PANDER_GnT-1_2_like"/>
    <property type="match status" value="1"/>
</dbReference>
<dbReference type="GO" id="GO:0047223">
    <property type="term" value="F:beta-1,3-galactosyl-O-glycosyl-glycoprotein beta-1,3-N-acetylglucosaminyltransferase activity"/>
    <property type="evidence" value="ECO:0007669"/>
    <property type="project" value="TreeGrafter"/>
</dbReference>
<accession>A0A8B9V0Y0</accession>
<dbReference type="PROSITE" id="PS52031">
    <property type="entry name" value="GG_LECTIN"/>
    <property type="match status" value="1"/>
</dbReference>
<sequence length="188" mass="20572">GFPSLAFPLGSDPWLGELGVWLGSGQARGAKPEVLGLVKTGLSSPVDDELLNVEVPRHPVSNKKVLDVEVYSSRSKVYVAVDGTTVLEDEAREQGRGIHVIVLNQATGHVMAKRVFDTYSPHEDEAMVLFLNMVARGRILIFTIKDEGSFHLKDTAKNVLKSLGSQVAPFLSWRDMWTFVGKKGGKRG</sequence>
<evidence type="ECO:0000256" key="1">
    <source>
        <dbReference type="ARBA" id="ARBA00022734"/>
    </source>
</evidence>
<evidence type="ECO:0000256" key="2">
    <source>
        <dbReference type="PROSITE-ProRule" id="PRU01375"/>
    </source>
</evidence>
<keyword evidence="5" id="KW-1185">Reference proteome</keyword>
<dbReference type="PANTHER" id="PTHR46396">
    <property type="entry name" value="PROTEIN O-LINKED-MANNOSE BETA-1,2-N-ACETYLGLUCOSAMINYLTRANSFERASE 1"/>
    <property type="match status" value="1"/>
</dbReference>
<name>A0A8B9V0Y0_9AVES</name>
<dbReference type="Pfam" id="PF15711">
    <property type="entry name" value="ILEI"/>
    <property type="match status" value="1"/>
</dbReference>
<dbReference type="Proteomes" id="UP000694549">
    <property type="component" value="Unplaced"/>
</dbReference>
<dbReference type="PANTHER" id="PTHR46396:SF1">
    <property type="entry name" value="PROTEIN O-LINKED-MANNOSE BETA-1,2-N-ACETYLGLUCOSAMINYLTRANSFERASE 1"/>
    <property type="match status" value="1"/>
</dbReference>
<organism evidence="4 5">
    <name type="scientific">Anas zonorhyncha</name>
    <name type="common">Eastern spot-billed duck</name>
    <dbReference type="NCBI Taxonomy" id="75864"/>
    <lineage>
        <taxon>Eukaryota</taxon>
        <taxon>Metazoa</taxon>
        <taxon>Chordata</taxon>
        <taxon>Craniata</taxon>
        <taxon>Vertebrata</taxon>
        <taxon>Euteleostomi</taxon>
        <taxon>Archelosauria</taxon>
        <taxon>Archosauria</taxon>
        <taxon>Dinosauria</taxon>
        <taxon>Saurischia</taxon>
        <taxon>Theropoda</taxon>
        <taxon>Coelurosauria</taxon>
        <taxon>Aves</taxon>
        <taxon>Neognathae</taxon>
        <taxon>Galloanserae</taxon>
        <taxon>Anseriformes</taxon>
        <taxon>Anatidae</taxon>
        <taxon>Anatinae</taxon>
        <taxon>Anas</taxon>
    </lineage>
</organism>
<dbReference type="AlphaFoldDB" id="A0A8B9V0Y0"/>
<dbReference type="InterPro" id="IPR039477">
    <property type="entry name" value="ILEI/PANDER_dom"/>
</dbReference>
<reference evidence="4" key="1">
    <citation type="submission" date="2025-08" db="UniProtKB">
        <authorList>
            <consortium name="Ensembl"/>
        </authorList>
    </citation>
    <scope>IDENTIFICATION</scope>
</reference>
<dbReference type="GO" id="GO:0030246">
    <property type="term" value="F:carbohydrate binding"/>
    <property type="evidence" value="ECO:0007669"/>
    <property type="project" value="UniProtKB-UniRule"/>
</dbReference>
<feature type="domain" description="ILEI/PANDER" evidence="3">
    <location>
        <begin position="96"/>
        <end position="185"/>
    </location>
</feature>
<dbReference type="GO" id="GO:0016266">
    <property type="term" value="P:protein O-linked glycosylation via N-acetyl-galactosamine"/>
    <property type="evidence" value="ECO:0007669"/>
    <property type="project" value="TreeGrafter"/>
</dbReference>
<protein>
    <recommendedName>
        <fullName evidence="3">ILEI/PANDER domain-containing protein</fullName>
    </recommendedName>
</protein>
<keyword evidence="1 2" id="KW-0430">Lectin</keyword>
<evidence type="ECO:0000313" key="4">
    <source>
        <dbReference type="Ensembl" id="ENSAZOP00000015595.1"/>
    </source>
</evidence>
<evidence type="ECO:0000313" key="5">
    <source>
        <dbReference type="Proteomes" id="UP000694549"/>
    </source>
</evidence>
<dbReference type="GO" id="GO:0000139">
    <property type="term" value="C:Golgi membrane"/>
    <property type="evidence" value="ECO:0007669"/>
    <property type="project" value="TreeGrafter"/>
</dbReference>
<dbReference type="InterPro" id="IPR052463">
    <property type="entry name" value="O-linked_mannose_GnT"/>
</dbReference>
<dbReference type="InterPro" id="IPR039474">
    <property type="entry name" value="POMGNT1_PANDER-like"/>
</dbReference>
<proteinExistence type="predicted"/>